<evidence type="ECO:0000313" key="3">
    <source>
        <dbReference type="Proteomes" id="UP001500618"/>
    </source>
</evidence>
<evidence type="ECO:0000256" key="1">
    <source>
        <dbReference type="SAM" id="Phobius"/>
    </source>
</evidence>
<dbReference type="EMBL" id="BAAANY010000007">
    <property type="protein sequence ID" value="GAA1668688.1"/>
    <property type="molecule type" value="Genomic_DNA"/>
</dbReference>
<keyword evidence="3" id="KW-1185">Reference proteome</keyword>
<evidence type="ECO:0000313" key="2">
    <source>
        <dbReference type="EMBL" id="GAA1668688.1"/>
    </source>
</evidence>
<proteinExistence type="predicted"/>
<name>A0ABP4S7P6_9ACTN</name>
<feature type="transmembrane region" description="Helical" evidence="1">
    <location>
        <begin position="43"/>
        <end position="64"/>
    </location>
</feature>
<accession>A0ABP4S7P6</accession>
<keyword evidence="1" id="KW-0472">Membrane</keyword>
<reference evidence="3" key="1">
    <citation type="journal article" date="2019" name="Int. J. Syst. Evol. Microbiol.">
        <title>The Global Catalogue of Microorganisms (GCM) 10K type strain sequencing project: providing services to taxonomists for standard genome sequencing and annotation.</title>
        <authorList>
            <consortium name="The Broad Institute Genomics Platform"/>
            <consortium name="The Broad Institute Genome Sequencing Center for Infectious Disease"/>
            <person name="Wu L."/>
            <person name="Ma J."/>
        </authorList>
    </citation>
    <scope>NUCLEOTIDE SEQUENCE [LARGE SCALE GENOMIC DNA]</scope>
    <source>
        <strain evidence="3">JCM 14718</strain>
    </source>
</reference>
<feature type="transmembrane region" description="Helical" evidence="1">
    <location>
        <begin position="20"/>
        <end position="37"/>
    </location>
</feature>
<organism evidence="2 3">
    <name type="scientific">Fodinicola feengrottensis</name>
    <dbReference type="NCBI Taxonomy" id="435914"/>
    <lineage>
        <taxon>Bacteria</taxon>
        <taxon>Bacillati</taxon>
        <taxon>Actinomycetota</taxon>
        <taxon>Actinomycetes</taxon>
        <taxon>Mycobacteriales</taxon>
        <taxon>Fodinicola</taxon>
    </lineage>
</organism>
<protein>
    <submittedName>
        <fullName evidence="2">Uncharacterized protein</fullName>
    </submittedName>
</protein>
<keyword evidence="1" id="KW-1133">Transmembrane helix</keyword>
<keyword evidence="1" id="KW-0812">Transmembrane</keyword>
<dbReference type="Proteomes" id="UP001500618">
    <property type="component" value="Unassembled WGS sequence"/>
</dbReference>
<gene>
    <name evidence="2" type="ORF">GCM10009765_17670</name>
</gene>
<sequence>MRTVDESQEKVRSSTGKLPIWYSGGIAVALFVVFAVGDVHLPPIAVLGLVAVYFVVITALLVALKRSRVRPHRTDYQPARLVGGAILLGAVLAIVVAVSEPLLRSAGVALAGTMTGLLTALVFMLLVFLVLPRLDRWARRDQA</sequence>
<feature type="transmembrane region" description="Helical" evidence="1">
    <location>
        <begin position="109"/>
        <end position="131"/>
    </location>
</feature>
<feature type="transmembrane region" description="Helical" evidence="1">
    <location>
        <begin position="85"/>
        <end position="103"/>
    </location>
</feature>
<comment type="caution">
    <text evidence="2">The sequence shown here is derived from an EMBL/GenBank/DDBJ whole genome shotgun (WGS) entry which is preliminary data.</text>
</comment>